<organism evidence="3 4">
    <name type="scientific">Candidatus Thiodictyon syntrophicum</name>
    <dbReference type="NCBI Taxonomy" id="1166950"/>
    <lineage>
        <taxon>Bacteria</taxon>
        <taxon>Pseudomonadati</taxon>
        <taxon>Pseudomonadota</taxon>
        <taxon>Gammaproteobacteria</taxon>
        <taxon>Chromatiales</taxon>
        <taxon>Chromatiaceae</taxon>
        <taxon>Thiodictyon</taxon>
    </lineage>
</organism>
<dbReference type="Proteomes" id="UP000232638">
    <property type="component" value="Chromosome"/>
</dbReference>
<dbReference type="KEGG" id="tsy:THSYN_25620"/>
<name>A0A2K8UEN9_9GAMM</name>
<dbReference type="AlphaFoldDB" id="A0A2K8UEN9"/>
<dbReference type="PANTHER" id="PTHR24567:SF74">
    <property type="entry name" value="HTH-TYPE TRANSCRIPTIONAL REGULATOR ARCR"/>
    <property type="match status" value="1"/>
</dbReference>
<dbReference type="CDD" id="cd00038">
    <property type="entry name" value="CAP_ED"/>
    <property type="match status" value="1"/>
</dbReference>
<dbReference type="Gene3D" id="2.60.120.10">
    <property type="entry name" value="Jelly Rolls"/>
    <property type="match status" value="1"/>
</dbReference>
<evidence type="ECO:0000259" key="2">
    <source>
        <dbReference type="PROSITE" id="PS50042"/>
    </source>
</evidence>
<evidence type="ECO:0000313" key="4">
    <source>
        <dbReference type="Proteomes" id="UP000232638"/>
    </source>
</evidence>
<dbReference type="PROSITE" id="PS00889">
    <property type="entry name" value="CNMP_BINDING_2"/>
    <property type="match status" value="1"/>
</dbReference>
<feature type="region of interest" description="Disordered" evidence="1">
    <location>
        <begin position="1"/>
        <end position="26"/>
    </location>
</feature>
<dbReference type="EMBL" id="CP020370">
    <property type="protein sequence ID" value="AUB83977.1"/>
    <property type="molecule type" value="Genomic_DNA"/>
</dbReference>
<feature type="compositionally biased region" description="Polar residues" evidence="1">
    <location>
        <begin position="1"/>
        <end position="12"/>
    </location>
</feature>
<dbReference type="InterPro" id="IPR014710">
    <property type="entry name" value="RmlC-like_jellyroll"/>
</dbReference>
<dbReference type="InterPro" id="IPR050397">
    <property type="entry name" value="Env_Response_Regulators"/>
</dbReference>
<dbReference type="InterPro" id="IPR000595">
    <property type="entry name" value="cNMP-bd_dom"/>
</dbReference>
<dbReference type="InterPro" id="IPR018490">
    <property type="entry name" value="cNMP-bd_dom_sf"/>
</dbReference>
<dbReference type="SUPFAM" id="SSF51206">
    <property type="entry name" value="cAMP-binding domain-like"/>
    <property type="match status" value="1"/>
</dbReference>
<dbReference type="Pfam" id="PF00027">
    <property type="entry name" value="cNMP_binding"/>
    <property type="match status" value="1"/>
</dbReference>
<dbReference type="RefSeq" id="WP_100921648.1">
    <property type="nucleotide sequence ID" value="NZ_CP020370.1"/>
</dbReference>
<protein>
    <recommendedName>
        <fullName evidence="2">Cyclic nucleotide-binding domain-containing protein</fullName>
    </recommendedName>
</protein>
<dbReference type="PANTHER" id="PTHR24567">
    <property type="entry name" value="CRP FAMILY TRANSCRIPTIONAL REGULATORY PROTEIN"/>
    <property type="match status" value="1"/>
</dbReference>
<dbReference type="GO" id="GO:0003700">
    <property type="term" value="F:DNA-binding transcription factor activity"/>
    <property type="evidence" value="ECO:0007669"/>
    <property type="project" value="TreeGrafter"/>
</dbReference>
<proteinExistence type="predicted"/>
<accession>A0A2K8UEN9</accession>
<dbReference type="PROSITE" id="PS50042">
    <property type="entry name" value="CNMP_BINDING_3"/>
    <property type="match status" value="1"/>
</dbReference>
<gene>
    <name evidence="3" type="ORF">THSYN_25620</name>
</gene>
<dbReference type="SMART" id="SM00100">
    <property type="entry name" value="cNMP"/>
    <property type="match status" value="1"/>
</dbReference>
<dbReference type="InterPro" id="IPR018488">
    <property type="entry name" value="cNMP-bd_CS"/>
</dbReference>
<evidence type="ECO:0000256" key="1">
    <source>
        <dbReference type="SAM" id="MobiDB-lite"/>
    </source>
</evidence>
<dbReference type="GO" id="GO:0005829">
    <property type="term" value="C:cytosol"/>
    <property type="evidence" value="ECO:0007669"/>
    <property type="project" value="TreeGrafter"/>
</dbReference>
<dbReference type="PRINTS" id="PR00103">
    <property type="entry name" value="CAMPKINASE"/>
</dbReference>
<reference evidence="3 4" key="1">
    <citation type="submission" date="2017-03" db="EMBL/GenBank/DDBJ databases">
        <title>Complete genome sequence of Candidatus 'Thiodictyon syntrophicum' sp. nov. strain Cad16T, a photolithoautotroph purple sulfur bacterium isolated from an alpine meromictic lake.</title>
        <authorList>
            <person name="Luedin S.M."/>
            <person name="Pothier J.F."/>
            <person name="Danza F."/>
            <person name="Storelli N."/>
            <person name="Wittwer M."/>
            <person name="Tonolla M."/>
        </authorList>
    </citation>
    <scope>NUCLEOTIDE SEQUENCE [LARGE SCALE GENOMIC DNA]</scope>
    <source>
        <strain evidence="3 4">Cad16T</strain>
    </source>
</reference>
<feature type="region of interest" description="Disordered" evidence="1">
    <location>
        <begin position="173"/>
        <end position="194"/>
    </location>
</feature>
<keyword evidence="4" id="KW-1185">Reference proteome</keyword>
<evidence type="ECO:0000313" key="3">
    <source>
        <dbReference type="EMBL" id="AUB83977.1"/>
    </source>
</evidence>
<feature type="domain" description="Cyclic nucleotide-binding" evidence="2">
    <location>
        <begin position="39"/>
        <end position="158"/>
    </location>
</feature>
<dbReference type="OrthoDB" id="6881322at2"/>
<sequence length="194" mass="21271">MTGNQCANNAPPTASPGPNPAQSVPNTADELTLLRDMPIFGAVPDQALAYLNARAERVAMPAGHWFFRQGDRGETMYVLRSGRVEIHRALGERAEVIGRLGPGDCFGEMALIDLYPRSAGVRAAEDCVALGLSNALLYQLYAADPEPFTLIMMNLARELSRRLRRTEAMLFKHHGPLPHPERHPTGTPSEIPYV</sequence>